<dbReference type="Proteomes" id="UP000509638">
    <property type="component" value="Chromosome"/>
</dbReference>
<dbReference type="EMBL" id="CP058316">
    <property type="protein sequence ID" value="QLD10886.1"/>
    <property type="molecule type" value="Genomic_DNA"/>
</dbReference>
<reference evidence="1 2" key="1">
    <citation type="submission" date="2020-06" db="EMBL/GenBank/DDBJ databases">
        <authorList>
            <person name="Jo H."/>
        </authorList>
    </citation>
    <scope>NUCLEOTIDE SEQUENCE [LARGE SCALE GENOMIC DNA]</scope>
    <source>
        <strain evidence="1 2">I46</strain>
    </source>
</reference>
<evidence type="ECO:0000313" key="2">
    <source>
        <dbReference type="Proteomes" id="UP000509638"/>
    </source>
</evidence>
<gene>
    <name evidence="1" type="ORF">HW566_03260</name>
</gene>
<proteinExistence type="predicted"/>
<dbReference type="AlphaFoldDB" id="A0A7D5EVN7"/>
<evidence type="ECO:0000313" key="1">
    <source>
        <dbReference type="EMBL" id="QLD10886.1"/>
    </source>
</evidence>
<organism evidence="1 2">
    <name type="scientific">Microbacterium oleivorans</name>
    <dbReference type="NCBI Taxonomy" id="273677"/>
    <lineage>
        <taxon>Bacteria</taxon>
        <taxon>Bacillati</taxon>
        <taxon>Actinomycetota</taxon>
        <taxon>Actinomycetes</taxon>
        <taxon>Micrococcales</taxon>
        <taxon>Microbacteriaceae</taxon>
        <taxon>Microbacterium</taxon>
    </lineage>
</organism>
<accession>A0A7D5EVN7</accession>
<sequence>MIGSQLVSGVLRVTGRLIIDGLGILTVQNLIELFGSMKVKGGGSIDLDGGKIQTGSIRIENGMIYVGDAIVIDSATNTIRVGEDIVIDGATGVIEVGDMILDPAENGGMIKFPGGGEVYASGGALSLYSSSAGAYVTLAGDAAEVHGPGLNWIRIDGAGIQFVGLPTISQSDVPDSFLNAVVSDSSGRFRRVVA</sequence>
<name>A0A7D5EVN7_9MICO</name>
<protein>
    <submittedName>
        <fullName evidence="1">Uncharacterized protein</fullName>
    </submittedName>
</protein>
<dbReference type="RefSeq" id="WP_178010371.1">
    <property type="nucleotide sequence ID" value="NZ_CP058316.1"/>
</dbReference>